<reference evidence="1" key="1">
    <citation type="submission" date="2020-02" db="EMBL/GenBank/DDBJ databases">
        <authorList>
            <person name="Meier V. D."/>
        </authorList>
    </citation>
    <scope>NUCLEOTIDE SEQUENCE</scope>
    <source>
        <strain evidence="1">AVDCRST_MAG77</strain>
    </source>
</reference>
<accession>A0A6J4JF05</accession>
<organism evidence="1">
    <name type="scientific">uncultured Chloroflexota bacterium</name>
    <dbReference type="NCBI Taxonomy" id="166587"/>
    <lineage>
        <taxon>Bacteria</taxon>
        <taxon>Bacillati</taxon>
        <taxon>Chloroflexota</taxon>
        <taxon>environmental samples</taxon>
    </lineage>
</organism>
<dbReference type="EMBL" id="CADCTC010000188">
    <property type="protein sequence ID" value="CAA9274965.1"/>
    <property type="molecule type" value="Genomic_DNA"/>
</dbReference>
<evidence type="ECO:0000313" key="1">
    <source>
        <dbReference type="EMBL" id="CAA9274965.1"/>
    </source>
</evidence>
<gene>
    <name evidence="1" type="ORF">AVDCRST_MAG77-3373</name>
</gene>
<proteinExistence type="predicted"/>
<name>A0A6J4JF05_9CHLR</name>
<protein>
    <submittedName>
        <fullName evidence="1">Uncharacterized protein</fullName>
    </submittedName>
</protein>
<dbReference type="AlphaFoldDB" id="A0A6J4JF05"/>
<sequence length="78" mass="8531">MASVPDRLGDVLAYVRDKHGRFWHGRPGPRAALMPGLPEVLGRAAVHADRARMGRGRSRWITRTCTAATPSAGPTRAW</sequence>